<proteinExistence type="predicted"/>
<name>G0P3U2_CAEBE</name>
<evidence type="ECO:0000313" key="1">
    <source>
        <dbReference type="EMBL" id="EGT44334.1"/>
    </source>
</evidence>
<organism evidence="2">
    <name type="scientific">Caenorhabditis brenneri</name>
    <name type="common">Nematode worm</name>
    <dbReference type="NCBI Taxonomy" id="135651"/>
    <lineage>
        <taxon>Eukaryota</taxon>
        <taxon>Metazoa</taxon>
        <taxon>Ecdysozoa</taxon>
        <taxon>Nematoda</taxon>
        <taxon>Chromadorea</taxon>
        <taxon>Rhabditida</taxon>
        <taxon>Rhabditina</taxon>
        <taxon>Rhabditomorpha</taxon>
        <taxon>Rhabditoidea</taxon>
        <taxon>Rhabditidae</taxon>
        <taxon>Peloderinae</taxon>
        <taxon>Caenorhabditis</taxon>
    </lineage>
</organism>
<protein>
    <submittedName>
        <fullName evidence="1">Uncharacterized protein</fullName>
    </submittedName>
</protein>
<keyword evidence="2" id="KW-1185">Reference proteome</keyword>
<accession>G0P3U2</accession>
<dbReference type="HOGENOM" id="CLU_3191786_0_0_1"/>
<dbReference type="AlphaFoldDB" id="G0P3U2"/>
<dbReference type="EMBL" id="GL380052">
    <property type="protein sequence ID" value="EGT44334.1"/>
    <property type="molecule type" value="Genomic_DNA"/>
</dbReference>
<evidence type="ECO:0000313" key="2">
    <source>
        <dbReference type="Proteomes" id="UP000008068"/>
    </source>
</evidence>
<dbReference type="InParanoid" id="G0P3U2"/>
<dbReference type="Proteomes" id="UP000008068">
    <property type="component" value="Unassembled WGS sequence"/>
</dbReference>
<gene>
    <name evidence="1" type="ORF">CAEBREN_19263</name>
</gene>
<reference evidence="2" key="1">
    <citation type="submission" date="2011-07" db="EMBL/GenBank/DDBJ databases">
        <authorList>
            <consortium name="Caenorhabditis brenneri Sequencing and Analysis Consortium"/>
            <person name="Wilson R.K."/>
        </authorList>
    </citation>
    <scope>NUCLEOTIDE SEQUENCE [LARGE SCALE GENOMIC DNA]</scope>
    <source>
        <strain evidence="2">PB2801</strain>
    </source>
</reference>
<sequence length="46" mass="5426">MKVTVNSYTHFVIFWLTLRDGDIFYALCNYIKQRMVYGCPCGVYVP</sequence>